<name>A0A8S8XFX3_9PROT</name>
<keyword evidence="3" id="KW-1185">Reference proteome</keyword>
<reference evidence="2" key="1">
    <citation type="submission" date="2021-02" db="EMBL/GenBank/DDBJ databases">
        <title>Genome sequence of Rhodospirillales sp. strain TMPK1 isolated from soil.</title>
        <authorList>
            <person name="Nakai R."/>
            <person name="Kusada H."/>
            <person name="Tamaki H."/>
        </authorList>
    </citation>
    <scope>NUCLEOTIDE SEQUENCE</scope>
    <source>
        <strain evidence="2">TMPK1</strain>
    </source>
</reference>
<organism evidence="2 3">
    <name type="scientific">Roseiterribacter gracilis</name>
    <dbReference type="NCBI Taxonomy" id="2812848"/>
    <lineage>
        <taxon>Bacteria</taxon>
        <taxon>Pseudomonadati</taxon>
        <taxon>Pseudomonadota</taxon>
        <taxon>Alphaproteobacteria</taxon>
        <taxon>Rhodospirillales</taxon>
        <taxon>Roseiterribacteraceae</taxon>
        <taxon>Roseiterribacter</taxon>
    </lineage>
</organism>
<dbReference type="Proteomes" id="UP000681075">
    <property type="component" value="Unassembled WGS sequence"/>
</dbReference>
<evidence type="ECO:0008006" key="4">
    <source>
        <dbReference type="Google" id="ProtNLM"/>
    </source>
</evidence>
<dbReference type="InterPro" id="IPR036679">
    <property type="entry name" value="FlgN-like_sf"/>
</dbReference>
<dbReference type="GO" id="GO:0044780">
    <property type="term" value="P:bacterial-type flagellum assembly"/>
    <property type="evidence" value="ECO:0007669"/>
    <property type="project" value="InterPro"/>
</dbReference>
<dbReference type="EMBL" id="BOPV01000001">
    <property type="protein sequence ID" value="GIL41484.1"/>
    <property type="molecule type" value="Genomic_DNA"/>
</dbReference>
<feature type="region of interest" description="Disordered" evidence="1">
    <location>
        <begin position="119"/>
        <end position="144"/>
    </location>
</feature>
<dbReference type="RefSeq" id="WP_420244971.1">
    <property type="nucleotide sequence ID" value="NZ_BOPV01000001.1"/>
</dbReference>
<comment type="caution">
    <text evidence="2">The sequence shown here is derived from an EMBL/GenBank/DDBJ whole genome shotgun (WGS) entry which is preliminary data.</text>
</comment>
<evidence type="ECO:0000256" key="1">
    <source>
        <dbReference type="SAM" id="MobiDB-lite"/>
    </source>
</evidence>
<accession>A0A8S8XFX3</accession>
<evidence type="ECO:0000313" key="3">
    <source>
        <dbReference type="Proteomes" id="UP000681075"/>
    </source>
</evidence>
<sequence>MSEISRQLDELLDTMEVLMSLFDEETRALNALDLAPIPDLVNRKISLTHLFEGQLSWLSDVRERLPEEIQPEQKRALDESAERFKQGLLANVAAIDAQRRASERVVSLIIDSVKRQTEENGPYARSSQMSSAPGPLSVALNATY</sequence>
<dbReference type="AlphaFoldDB" id="A0A8S8XFX3"/>
<protein>
    <recommendedName>
        <fullName evidence="4">Flagellar biosynthesis protein FlgN</fullName>
    </recommendedName>
</protein>
<gene>
    <name evidence="2" type="ORF">TMPK1_37210</name>
</gene>
<evidence type="ECO:0000313" key="2">
    <source>
        <dbReference type="EMBL" id="GIL41484.1"/>
    </source>
</evidence>
<proteinExistence type="predicted"/>
<dbReference type="SUPFAM" id="SSF140566">
    <property type="entry name" value="FlgN-like"/>
    <property type="match status" value="1"/>
</dbReference>